<name>A0A6M0IL57_9BACT</name>
<evidence type="ECO:0000313" key="3">
    <source>
        <dbReference type="Proteomes" id="UP000477386"/>
    </source>
</evidence>
<feature type="transmembrane region" description="Helical" evidence="1">
    <location>
        <begin position="37"/>
        <end position="54"/>
    </location>
</feature>
<gene>
    <name evidence="2" type="ORF">GK091_18505</name>
</gene>
<keyword evidence="1" id="KW-0812">Transmembrane</keyword>
<feature type="transmembrane region" description="Helical" evidence="1">
    <location>
        <begin position="12"/>
        <end position="30"/>
    </location>
</feature>
<dbReference type="EMBL" id="JAAGNZ010000002">
    <property type="protein sequence ID" value="NEU68884.1"/>
    <property type="molecule type" value="Genomic_DNA"/>
</dbReference>
<comment type="caution">
    <text evidence="2">The sequence shown here is derived from an EMBL/GenBank/DDBJ whole genome shotgun (WGS) entry which is preliminary data.</text>
</comment>
<dbReference type="AlphaFoldDB" id="A0A6M0IL57"/>
<keyword evidence="1" id="KW-0472">Membrane</keyword>
<reference evidence="2 3" key="1">
    <citation type="submission" date="2020-02" db="EMBL/GenBank/DDBJ databases">
        <title>Draft genome sequence of two Spirosoma agri KCTC 52727 and Spirosoma terrae KCTC 52035.</title>
        <authorList>
            <person name="Rojas J."/>
            <person name="Ambika Manirajan B."/>
            <person name="Ratering S."/>
            <person name="Suarez C."/>
            <person name="Schnell S."/>
        </authorList>
    </citation>
    <scope>NUCLEOTIDE SEQUENCE [LARGE SCALE GENOMIC DNA]</scope>
    <source>
        <strain evidence="2 3">KCTC 52727</strain>
    </source>
</reference>
<keyword evidence="1" id="KW-1133">Transmembrane helix</keyword>
<sequence length="165" mass="19118">MFIVPNNLFLQNIEPIIESILLGFIFVSCYENPAHKRLITSFTLICTLVTLAAYKSEEVSSISLSAFRLLAIALSLSYFNKILTDMRVKRITKHTMFWFVAGLLIYSSGTFFIVLFSEYWYKDINKVPAEIFDKYWNASQILYILFCFISALGLWVSKYDQENLA</sequence>
<feature type="transmembrane region" description="Helical" evidence="1">
    <location>
        <begin position="66"/>
        <end position="83"/>
    </location>
</feature>
<proteinExistence type="predicted"/>
<evidence type="ECO:0000313" key="2">
    <source>
        <dbReference type="EMBL" id="NEU68884.1"/>
    </source>
</evidence>
<evidence type="ECO:0000256" key="1">
    <source>
        <dbReference type="SAM" id="Phobius"/>
    </source>
</evidence>
<dbReference type="Proteomes" id="UP000477386">
    <property type="component" value="Unassembled WGS sequence"/>
</dbReference>
<accession>A0A6M0IL57</accession>
<dbReference type="RefSeq" id="WP_164041377.1">
    <property type="nucleotide sequence ID" value="NZ_JAAGNZ010000002.1"/>
</dbReference>
<feature type="transmembrane region" description="Helical" evidence="1">
    <location>
        <begin position="95"/>
        <end position="116"/>
    </location>
</feature>
<feature type="transmembrane region" description="Helical" evidence="1">
    <location>
        <begin position="136"/>
        <end position="156"/>
    </location>
</feature>
<keyword evidence="3" id="KW-1185">Reference proteome</keyword>
<organism evidence="2 3">
    <name type="scientific">Spirosoma agri</name>
    <dbReference type="NCBI Taxonomy" id="1987381"/>
    <lineage>
        <taxon>Bacteria</taxon>
        <taxon>Pseudomonadati</taxon>
        <taxon>Bacteroidota</taxon>
        <taxon>Cytophagia</taxon>
        <taxon>Cytophagales</taxon>
        <taxon>Cytophagaceae</taxon>
        <taxon>Spirosoma</taxon>
    </lineage>
</organism>
<protein>
    <submittedName>
        <fullName evidence="2">Uncharacterized protein</fullName>
    </submittedName>
</protein>